<keyword evidence="3" id="KW-1185">Reference proteome</keyword>
<evidence type="ECO:0000313" key="2">
    <source>
        <dbReference type="EMBL" id="CAG9826466.1"/>
    </source>
</evidence>
<accession>A0A9N9X698</accession>
<dbReference type="AlphaFoldDB" id="A0A9N9X698"/>
<feature type="compositionally biased region" description="Basic and acidic residues" evidence="1">
    <location>
        <begin position="109"/>
        <end position="124"/>
    </location>
</feature>
<feature type="region of interest" description="Disordered" evidence="1">
    <location>
        <begin position="219"/>
        <end position="245"/>
    </location>
</feature>
<feature type="compositionally biased region" description="Basic and acidic residues" evidence="1">
    <location>
        <begin position="78"/>
        <end position="93"/>
    </location>
</feature>
<reference evidence="2" key="1">
    <citation type="submission" date="2022-01" db="EMBL/GenBank/DDBJ databases">
        <authorList>
            <person name="King R."/>
        </authorList>
    </citation>
    <scope>NUCLEOTIDE SEQUENCE</scope>
</reference>
<feature type="compositionally biased region" description="Basic residues" evidence="1">
    <location>
        <begin position="64"/>
        <end position="77"/>
    </location>
</feature>
<sequence length="332" mass="37773">MGRQTDEALVNKRRSKNVAIPRKSKILQNPSCSPLLDMEEVEKDILTNKKTLGNVPFKPIVKQNKKVTNSKHGRHTSKKTELDPKYAIDKCKNIPEIQTNSSDEPETDDAMKDEPKTPDSSREFHKLELICNDSPITNMCNLMQDTVINSIKKPKLNNNSNSNLTVCINNIENIIRNEELSHQQSIAQLNQAIRNEKLTHQQSIAQLNNVLQTLKSLVPDENHDKENQNSSANRRSERLLKTTPLKNTKLLTSPAILRSDDLRKSTLKKNMVAKNPYCKQSPRVQKALELYNSLRSHASVLETPRSDRKNSNLSSRIQSQCLLLQDTPVHHK</sequence>
<name>A0A9N9X698_DIABA</name>
<dbReference type="EMBL" id="OU898276">
    <property type="protein sequence ID" value="CAG9826466.1"/>
    <property type="molecule type" value="Genomic_DNA"/>
</dbReference>
<proteinExistence type="predicted"/>
<feature type="region of interest" description="Disordered" evidence="1">
    <location>
        <begin position="64"/>
        <end position="124"/>
    </location>
</feature>
<dbReference type="Proteomes" id="UP001153709">
    <property type="component" value="Chromosome 1"/>
</dbReference>
<protein>
    <submittedName>
        <fullName evidence="2">Uncharacterized protein</fullName>
    </submittedName>
</protein>
<evidence type="ECO:0000313" key="3">
    <source>
        <dbReference type="Proteomes" id="UP001153709"/>
    </source>
</evidence>
<evidence type="ECO:0000256" key="1">
    <source>
        <dbReference type="SAM" id="MobiDB-lite"/>
    </source>
</evidence>
<gene>
    <name evidence="2" type="ORF">DIABBA_LOCUS578</name>
</gene>
<organism evidence="2 3">
    <name type="scientific">Diabrotica balteata</name>
    <name type="common">Banded cucumber beetle</name>
    <dbReference type="NCBI Taxonomy" id="107213"/>
    <lineage>
        <taxon>Eukaryota</taxon>
        <taxon>Metazoa</taxon>
        <taxon>Ecdysozoa</taxon>
        <taxon>Arthropoda</taxon>
        <taxon>Hexapoda</taxon>
        <taxon>Insecta</taxon>
        <taxon>Pterygota</taxon>
        <taxon>Neoptera</taxon>
        <taxon>Endopterygota</taxon>
        <taxon>Coleoptera</taxon>
        <taxon>Polyphaga</taxon>
        <taxon>Cucujiformia</taxon>
        <taxon>Chrysomeloidea</taxon>
        <taxon>Chrysomelidae</taxon>
        <taxon>Galerucinae</taxon>
        <taxon>Diabroticina</taxon>
        <taxon>Diabroticites</taxon>
        <taxon>Diabrotica</taxon>
    </lineage>
</organism>
<dbReference type="OrthoDB" id="6784536at2759"/>